<reference evidence="1" key="1">
    <citation type="journal article" date="2022" name="bioRxiv">
        <title>Sequencing and chromosome-scale assembly of the giantPleurodeles waltlgenome.</title>
        <authorList>
            <person name="Brown T."/>
            <person name="Elewa A."/>
            <person name="Iarovenko S."/>
            <person name="Subramanian E."/>
            <person name="Araus A.J."/>
            <person name="Petzold A."/>
            <person name="Susuki M."/>
            <person name="Suzuki K.-i.T."/>
            <person name="Hayashi T."/>
            <person name="Toyoda A."/>
            <person name="Oliveira C."/>
            <person name="Osipova E."/>
            <person name="Leigh N.D."/>
            <person name="Simon A."/>
            <person name="Yun M.H."/>
        </authorList>
    </citation>
    <scope>NUCLEOTIDE SEQUENCE</scope>
    <source>
        <strain evidence="1">20211129_DDA</strain>
        <tissue evidence="1">Liver</tissue>
    </source>
</reference>
<evidence type="ECO:0000313" key="2">
    <source>
        <dbReference type="Proteomes" id="UP001066276"/>
    </source>
</evidence>
<dbReference type="Proteomes" id="UP001066276">
    <property type="component" value="Chromosome 11"/>
</dbReference>
<feature type="non-terminal residue" evidence="1">
    <location>
        <position position="1"/>
    </location>
</feature>
<sequence length="72" mass="7856">LRDFIKKLQREIATLRSQVSLLQEQVGKLSVSGFLIVSKSSHDHAQKGFSFNESTQISKVTGPLVESAGQGI</sequence>
<proteinExistence type="predicted"/>
<dbReference type="AlphaFoldDB" id="A0AAV7LKZ9"/>
<accession>A0AAV7LKZ9</accession>
<protein>
    <submittedName>
        <fullName evidence="1">Uncharacterized protein</fullName>
    </submittedName>
</protein>
<feature type="non-terminal residue" evidence="1">
    <location>
        <position position="72"/>
    </location>
</feature>
<dbReference type="EMBL" id="JANPWB010000015">
    <property type="protein sequence ID" value="KAJ1091165.1"/>
    <property type="molecule type" value="Genomic_DNA"/>
</dbReference>
<name>A0AAV7LKZ9_PLEWA</name>
<keyword evidence="2" id="KW-1185">Reference proteome</keyword>
<organism evidence="1 2">
    <name type="scientific">Pleurodeles waltl</name>
    <name type="common">Iberian ribbed newt</name>
    <dbReference type="NCBI Taxonomy" id="8319"/>
    <lineage>
        <taxon>Eukaryota</taxon>
        <taxon>Metazoa</taxon>
        <taxon>Chordata</taxon>
        <taxon>Craniata</taxon>
        <taxon>Vertebrata</taxon>
        <taxon>Euteleostomi</taxon>
        <taxon>Amphibia</taxon>
        <taxon>Batrachia</taxon>
        <taxon>Caudata</taxon>
        <taxon>Salamandroidea</taxon>
        <taxon>Salamandridae</taxon>
        <taxon>Pleurodelinae</taxon>
        <taxon>Pleurodeles</taxon>
    </lineage>
</organism>
<comment type="caution">
    <text evidence="1">The sequence shown here is derived from an EMBL/GenBank/DDBJ whole genome shotgun (WGS) entry which is preliminary data.</text>
</comment>
<evidence type="ECO:0000313" key="1">
    <source>
        <dbReference type="EMBL" id="KAJ1091165.1"/>
    </source>
</evidence>
<gene>
    <name evidence="1" type="ORF">NDU88_004292</name>
</gene>